<dbReference type="Pfam" id="PF01656">
    <property type="entry name" value="CbiA"/>
    <property type="match status" value="1"/>
</dbReference>
<dbReference type="GO" id="GO:0005829">
    <property type="term" value="C:cytosol"/>
    <property type="evidence" value="ECO:0007669"/>
    <property type="project" value="TreeGrafter"/>
</dbReference>
<gene>
    <name evidence="4" type="ORF">LCGC14_0463320</name>
</gene>
<evidence type="ECO:0000256" key="2">
    <source>
        <dbReference type="ARBA" id="ARBA00022840"/>
    </source>
</evidence>
<protein>
    <recommendedName>
        <fullName evidence="3">CobQ/CobB/MinD/ParA nucleotide binding domain-containing protein</fullName>
    </recommendedName>
</protein>
<reference evidence="4" key="1">
    <citation type="journal article" date="2015" name="Nature">
        <title>Complex archaea that bridge the gap between prokaryotes and eukaryotes.</title>
        <authorList>
            <person name="Spang A."/>
            <person name="Saw J.H."/>
            <person name="Jorgensen S.L."/>
            <person name="Zaremba-Niedzwiedzka K."/>
            <person name="Martijn J."/>
            <person name="Lind A.E."/>
            <person name="van Eijk R."/>
            <person name="Schleper C."/>
            <person name="Guy L."/>
            <person name="Ettema T.J."/>
        </authorList>
    </citation>
    <scope>NUCLEOTIDE SEQUENCE</scope>
</reference>
<dbReference type="GO" id="GO:0009898">
    <property type="term" value="C:cytoplasmic side of plasma membrane"/>
    <property type="evidence" value="ECO:0007669"/>
    <property type="project" value="TreeGrafter"/>
</dbReference>
<sequence>MMKIAVSGKGGVGKTLIAGTVARMFAKDGFKVLAIDNDSAMNLSYTLGIEKEIINKIVPISEMKNLIEERTLVKGAGPGVYNINPVVSDIPDKFKVPGPDGLELLVLGSIEEPASGCLCPENALIRTLLHNLFVKRDEVVIVDFEAGLEHLGRGTAKGIDVMLVITEPSQKSFDLCRKIINLSKKLGIINIFLIANKVTDNLQLNVINNTISDWEVPLYQTIPYDPEIGKADLNGESPIDFNQHSKGMQTIRNLYLKLKKMKSEVFDL</sequence>
<evidence type="ECO:0000259" key="3">
    <source>
        <dbReference type="Pfam" id="PF01656"/>
    </source>
</evidence>
<dbReference type="EMBL" id="LAZR01000479">
    <property type="protein sequence ID" value="KKN67242.1"/>
    <property type="molecule type" value="Genomic_DNA"/>
</dbReference>
<dbReference type="InterPro" id="IPR027417">
    <property type="entry name" value="P-loop_NTPase"/>
</dbReference>
<dbReference type="PANTHER" id="PTHR43384">
    <property type="entry name" value="SEPTUM SITE-DETERMINING PROTEIN MIND HOMOLOG, CHLOROPLASTIC-RELATED"/>
    <property type="match status" value="1"/>
</dbReference>
<dbReference type="GO" id="GO:0005524">
    <property type="term" value="F:ATP binding"/>
    <property type="evidence" value="ECO:0007669"/>
    <property type="project" value="UniProtKB-KW"/>
</dbReference>
<evidence type="ECO:0000313" key="4">
    <source>
        <dbReference type="EMBL" id="KKN67242.1"/>
    </source>
</evidence>
<dbReference type="InterPro" id="IPR014433">
    <property type="entry name" value="CooC"/>
</dbReference>
<dbReference type="SUPFAM" id="SSF52540">
    <property type="entry name" value="P-loop containing nucleoside triphosphate hydrolases"/>
    <property type="match status" value="1"/>
</dbReference>
<accession>A0A0F9SX79</accession>
<name>A0A0F9SX79_9ZZZZ</name>
<proteinExistence type="predicted"/>
<dbReference type="InterPro" id="IPR002586">
    <property type="entry name" value="CobQ/CobB/MinD/ParA_Nub-bd_dom"/>
</dbReference>
<feature type="domain" description="CobQ/CobB/MinD/ParA nucleotide binding" evidence="3">
    <location>
        <begin position="4"/>
        <end position="238"/>
    </location>
</feature>
<dbReference type="PIRSF" id="PIRSF005647">
    <property type="entry name" value="CooC"/>
    <property type="match status" value="1"/>
</dbReference>
<evidence type="ECO:0000256" key="1">
    <source>
        <dbReference type="ARBA" id="ARBA00022741"/>
    </source>
</evidence>
<dbReference type="GO" id="GO:0016887">
    <property type="term" value="F:ATP hydrolysis activity"/>
    <property type="evidence" value="ECO:0007669"/>
    <property type="project" value="TreeGrafter"/>
</dbReference>
<dbReference type="GO" id="GO:0051782">
    <property type="term" value="P:negative regulation of cell division"/>
    <property type="evidence" value="ECO:0007669"/>
    <property type="project" value="TreeGrafter"/>
</dbReference>
<comment type="caution">
    <text evidence="4">The sequence shown here is derived from an EMBL/GenBank/DDBJ whole genome shotgun (WGS) entry which is preliminary data.</text>
</comment>
<dbReference type="PANTHER" id="PTHR43384:SF6">
    <property type="entry name" value="SEPTUM SITE-DETERMINING PROTEIN MIND HOMOLOG, CHLOROPLASTIC"/>
    <property type="match status" value="1"/>
</dbReference>
<keyword evidence="1" id="KW-0547">Nucleotide-binding</keyword>
<organism evidence="4">
    <name type="scientific">marine sediment metagenome</name>
    <dbReference type="NCBI Taxonomy" id="412755"/>
    <lineage>
        <taxon>unclassified sequences</taxon>
        <taxon>metagenomes</taxon>
        <taxon>ecological metagenomes</taxon>
    </lineage>
</organism>
<dbReference type="Gene3D" id="3.40.50.300">
    <property type="entry name" value="P-loop containing nucleotide triphosphate hydrolases"/>
    <property type="match status" value="1"/>
</dbReference>
<dbReference type="AlphaFoldDB" id="A0A0F9SX79"/>
<dbReference type="InterPro" id="IPR050625">
    <property type="entry name" value="ParA/MinD_ATPase"/>
</dbReference>
<keyword evidence="2" id="KW-0067">ATP-binding</keyword>